<dbReference type="GO" id="GO:0005918">
    <property type="term" value="C:septate junction"/>
    <property type="evidence" value="ECO:0007669"/>
    <property type="project" value="TreeGrafter"/>
</dbReference>
<keyword evidence="3 5" id="KW-1133">Transmembrane helix</keyword>
<gene>
    <name evidence="6" type="ORF">BEMITA_LOCUS11483</name>
</gene>
<keyword evidence="7" id="KW-1185">Reference proteome</keyword>
<dbReference type="EMBL" id="OU963868">
    <property type="protein sequence ID" value="CAH0775242.1"/>
    <property type="molecule type" value="Genomic_DNA"/>
</dbReference>
<comment type="subcellular location">
    <subcellularLocation>
        <location evidence="1">Membrane</location>
        <topology evidence="1">Multi-pass membrane protein</topology>
    </subcellularLocation>
</comment>
<evidence type="ECO:0000256" key="5">
    <source>
        <dbReference type="SAM" id="Phobius"/>
    </source>
</evidence>
<feature type="transmembrane region" description="Helical" evidence="5">
    <location>
        <begin position="132"/>
        <end position="159"/>
    </location>
</feature>
<dbReference type="PANTHER" id="PTHR21284">
    <property type="entry name" value="EG:80H7.2 PROTEIN"/>
    <property type="match status" value="1"/>
</dbReference>
<dbReference type="InterPro" id="IPR004031">
    <property type="entry name" value="PMP22/EMP/MP20/Claudin"/>
</dbReference>
<feature type="transmembrane region" description="Helical" evidence="5">
    <location>
        <begin position="12"/>
        <end position="33"/>
    </location>
</feature>
<protein>
    <recommendedName>
        <fullName evidence="8">Sinuous</fullName>
    </recommendedName>
</protein>
<evidence type="ECO:0000256" key="2">
    <source>
        <dbReference type="ARBA" id="ARBA00022692"/>
    </source>
</evidence>
<name>A0A9P0C9Z0_BEMTA</name>
<dbReference type="PANTHER" id="PTHR21284:SF6">
    <property type="entry name" value="SINUOUS"/>
    <property type="match status" value="1"/>
</dbReference>
<dbReference type="OrthoDB" id="8183827at2759"/>
<dbReference type="Gene3D" id="1.20.140.150">
    <property type="match status" value="1"/>
</dbReference>
<organism evidence="6 7">
    <name type="scientific">Bemisia tabaci</name>
    <name type="common">Sweetpotato whitefly</name>
    <name type="synonym">Aleurodes tabaci</name>
    <dbReference type="NCBI Taxonomy" id="7038"/>
    <lineage>
        <taxon>Eukaryota</taxon>
        <taxon>Metazoa</taxon>
        <taxon>Ecdysozoa</taxon>
        <taxon>Arthropoda</taxon>
        <taxon>Hexapoda</taxon>
        <taxon>Insecta</taxon>
        <taxon>Pterygota</taxon>
        <taxon>Neoptera</taxon>
        <taxon>Paraneoptera</taxon>
        <taxon>Hemiptera</taxon>
        <taxon>Sternorrhyncha</taxon>
        <taxon>Aleyrodoidea</taxon>
        <taxon>Aleyrodidae</taxon>
        <taxon>Aleyrodinae</taxon>
        <taxon>Bemisia</taxon>
    </lineage>
</organism>
<dbReference type="Pfam" id="PF13903">
    <property type="entry name" value="Claudin_2"/>
    <property type="match status" value="1"/>
</dbReference>
<evidence type="ECO:0000256" key="3">
    <source>
        <dbReference type="ARBA" id="ARBA00022989"/>
    </source>
</evidence>
<dbReference type="AlphaFoldDB" id="A0A9P0C9Z0"/>
<dbReference type="Proteomes" id="UP001152759">
    <property type="component" value="Chromosome 7"/>
</dbReference>
<keyword evidence="4 5" id="KW-0472">Membrane</keyword>
<dbReference type="GO" id="GO:0035151">
    <property type="term" value="P:regulation of tube size, open tracheal system"/>
    <property type="evidence" value="ECO:0007669"/>
    <property type="project" value="TreeGrafter"/>
</dbReference>
<dbReference type="GO" id="GO:0016020">
    <property type="term" value="C:membrane"/>
    <property type="evidence" value="ECO:0007669"/>
    <property type="project" value="UniProtKB-SubCell"/>
</dbReference>
<evidence type="ECO:0000313" key="7">
    <source>
        <dbReference type="Proteomes" id="UP001152759"/>
    </source>
</evidence>
<feature type="transmembrane region" description="Helical" evidence="5">
    <location>
        <begin position="171"/>
        <end position="195"/>
    </location>
</feature>
<accession>A0A9P0C9Z0</accession>
<dbReference type="KEGG" id="btab:109029670"/>
<evidence type="ECO:0000313" key="6">
    <source>
        <dbReference type="EMBL" id="CAH0775242.1"/>
    </source>
</evidence>
<evidence type="ECO:0008006" key="8">
    <source>
        <dbReference type="Google" id="ProtNLM"/>
    </source>
</evidence>
<sequence length="222" mass="24876">MKSRSLAGNVAVGIFVLAFVFVVLAFFSASWLVSDYRILGAKVDRLGLWTHCFRSLPDPRDEYKRRFYVGCRWIFDPFTTGYDRIRGYLVPAFMVVVQFFYTLAFLGTLGCGVLVLMFVLCCSPDQKRFTQLTLVVGAVTTGAGVCAAIAVITFALFGNQDNWMPGHENNFFGWSFGVAIASIFALLGAGALFLVETNIQMKKRKYMKESQTHFEMNVETKA</sequence>
<proteinExistence type="predicted"/>
<keyword evidence="2 5" id="KW-0812">Transmembrane</keyword>
<reference evidence="6" key="1">
    <citation type="submission" date="2021-12" db="EMBL/GenBank/DDBJ databases">
        <authorList>
            <person name="King R."/>
        </authorList>
    </citation>
    <scope>NUCLEOTIDE SEQUENCE</scope>
</reference>
<dbReference type="GO" id="GO:0019991">
    <property type="term" value="P:septate junction assembly"/>
    <property type="evidence" value="ECO:0007669"/>
    <property type="project" value="TreeGrafter"/>
</dbReference>
<evidence type="ECO:0000256" key="1">
    <source>
        <dbReference type="ARBA" id="ARBA00004141"/>
    </source>
</evidence>
<feature type="transmembrane region" description="Helical" evidence="5">
    <location>
        <begin position="99"/>
        <end position="120"/>
    </location>
</feature>
<evidence type="ECO:0000256" key="4">
    <source>
        <dbReference type="ARBA" id="ARBA00023136"/>
    </source>
</evidence>